<gene>
    <name evidence="1" type="ORF">THASP1DRAFT_29564</name>
</gene>
<evidence type="ECO:0000313" key="2">
    <source>
        <dbReference type="Proteomes" id="UP000271241"/>
    </source>
</evidence>
<dbReference type="Proteomes" id="UP000271241">
    <property type="component" value="Unassembled WGS sequence"/>
</dbReference>
<reference evidence="2" key="1">
    <citation type="journal article" date="2018" name="Nat. Microbiol.">
        <title>Leveraging single-cell genomics to expand the fungal tree of life.</title>
        <authorList>
            <person name="Ahrendt S.R."/>
            <person name="Quandt C.A."/>
            <person name="Ciobanu D."/>
            <person name="Clum A."/>
            <person name="Salamov A."/>
            <person name="Andreopoulos B."/>
            <person name="Cheng J.F."/>
            <person name="Woyke T."/>
            <person name="Pelin A."/>
            <person name="Henrissat B."/>
            <person name="Reynolds N.K."/>
            <person name="Benny G.L."/>
            <person name="Smith M.E."/>
            <person name="James T.Y."/>
            <person name="Grigoriev I.V."/>
        </authorList>
    </citation>
    <scope>NUCLEOTIDE SEQUENCE [LARGE SCALE GENOMIC DNA]</scope>
    <source>
        <strain evidence="2">RSA 1356</strain>
    </source>
</reference>
<accession>A0A4P9XRQ3</accession>
<protein>
    <recommendedName>
        <fullName evidence="3">F-box domain-containing protein</fullName>
    </recommendedName>
</protein>
<evidence type="ECO:0000313" key="1">
    <source>
        <dbReference type="EMBL" id="RKP08632.1"/>
    </source>
</evidence>
<name>A0A4P9XRQ3_9FUNG</name>
<proteinExistence type="predicted"/>
<dbReference type="AlphaFoldDB" id="A0A4P9XRQ3"/>
<dbReference type="EMBL" id="KZ992583">
    <property type="protein sequence ID" value="RKP08632.1"/>
    <property type="molecule type" value="Genomic_DNA"/>
</dbReference>
<evidence type="ECO:0008006" key="3">
    <source>
        <dbReference type="Google" id="ProtNLM"/>
    </source>
</evidence>
<sequence length="485" mass="55983">MNRVPAEIVYRIVYLSDDEAALVALATTSRWLYACVAAQRKLWRLSFERDFPKQDENELRWLRHYARTHLAHLLFAKRRQEALLPTDELLDWFRVYCNRRATEYRWRHGLYTVRQPEQTTGTHIGGVRLQSIVISSRAARDMRVISQRVLAPQQQPVWIAEQLCWGGVDADSMLTTEDRHSDEYLVIAVEPPSMTMSAGSTNATLYVWQLNALHLPPRLIMSGFMGSINLYKNWLVASKHFMDDDTPGITVVFDLAKHTARPETLEGNVNRIHMQQATDDSIRLLWRDEIEGLTSHTTVLWRLWDLEPNRSPPMRCLTTCETQFYAGERYLKTCRIDDNRFAMFSQTLKHSADMPPTIKMMEILENNVRVTMKEKWSLAQELDDITPIVSRDLLLVNISYKSHKLVNLSDGSLVHDISIATLDCWSGCGLYPLRSRWKDMAKNITREHLKGDPSLVSAESQVWLPSSNARMMYVNDIPAVADYSI</sequence>
<keyword evidence="2" id="KW-1185">Reference proteome</keyword>
<organism evidence="1 2">
    <name type="scientific">Thamnocephalis sphaerospora</name>
    <dbReference type="NCBI Taxonomy" id="78915"/>
    <lineage>
        <taxon>Eukaryota</taxon>
        <taxon>Fungi</taxon>
        <taxon>Fungi incertae sedis</taxon>
        <taxon>Zoopagomycota</taxon>
        <taxon>Zoopagomycotina</taxon>
        <taxon>Zoopagomycetes</taxon>
        <taxon>Zoopagales</taxon>
        <taxon>Sigmoideomycetaceae</taxon>
        <taxon>Thamnocephalis</taxon>
    </lineage>
</organism>